<proteinExistence type="predicted"/>
<geneLocation type="plasmid" evidence="3">
    <name>pacmp1</name>
</geneLocation>
<gene>
    <name evidence="2" type="ORF">BGK67_34820</name>
</gene>
<evidence type="ECO:0000313" key="2">
    <source>
        <dbReference type="EMBL" id="OEJ21069.1"/>
    </source>
</evidence>
<comment type="caution">
    <text evidence="2">The sequence shown here is derived from an EMBL/GenBank/DDBJ whole genome shotgun (WGS) entry which is preliminary data.</text>
</comment>
<keyword evidence="3" id="KW-1185">Reference proteome</keyword>
<accession>A0A1E5NXT0</accession>
<dbReference type="EMBL" id="MEHK01000005">
    <property type="protein sequence ID" value="OEJ21069.1"/>
    <property type="molecule type" value="Genomic_DNA"/>
</dbReference>
<dbReference type="Proteomes" id="UP000095705">
    <property type="component" value="Plasmid pACMP1"/>
</dbReference>
<evidence type="ECO:0000256" key="1">
    <source>
        <dbReference type="SAM" id="MobiDB-lite"/>
    </source>
</evidence>
<organism evidence="2 3">
    <name type="scientific">Streptomyces subrutilus</name>
    <dbReference type="NCBI Taxonomy" id="36818"/>
    <lineage>
        <taxon>Bacteria</taxon>
        <taxon>Bacillati</taxon>
        <taxon>Actinomycetota</taxon>
        <taxon>Actinomycetes</taxon>
        <taxon>Kitasatosporales</taxon>
        <taxon>Streptomycetaceae</taxon>
        <taxon>Streptomyces</taxon>
    </lineage>
</organism>
<evidence type="ECO:0000313" key="3">
    <source>
        <dbReference type="Proteomes" id="UP000095705"/>
    </source>
</evidence>
<keyword evidence="2" id="KW-0614">Plasmid</keyword>
<feature type="region of interest" description="Disordered" evidence="1">
    <location>
        <begin position="43"/>
        <end position="64"/>
    </location>
</feature>
<protein>
    <submittedName>
        <fullName evidence="2">Uncharacterized protein</fullName>
    </submittedName>
</protein>
<sequence length="105" mass="11422">MDIDPEMHMYDCPGTLPGGRGCETCKDWEGRTFKDIRAELAGTPAVVPAPRPAPSAQEPARMSHHADHCEGLTYEGGICTCHSPDDYFREPANMADLEDGVGACW</sequence>
<name>A0A1E5NXT0_9ACTN</name>
<dbReference type="AlphaFoldDB" id="A0A1E5NXT0"/>
<reference evidence="2 3" key="1">
    <citation type="submission" date="2016-08" db="EMBL/GenBank/DDBJ databases">
        <title>The complete genome of Streptomyces subrutilus 10-1-1.</title>
        <authorList>
            <person name="Chen X."/>
        </authorList>
    </citation>
    <scope>NUCLEOTIDE SEQUENCE [LARGE SCALE GENOMIC DNA]</scope>
    <source>
        <strain evidence="2 3">10-1-1</strain>
        <plasmid evidence="3">pacmp1</plasmid>
    </source>
</reference>